<organism evidence="1 2">
    <name type="scientific">Xenorhabdus koppenhoeferi</name>
    <dbReference type="NCBI Taxonomy" id="351659"/>
    <lineage>
        <taxon>Bacteria</taxon>
        <taxon>Pseudomonadati</taxon>
        <taxon>Pseudomonadota</taxon>
        <taxon>Gammaproteobacteria</taxon>
        <taxon>Enterobacterales</taxon>
        <taxon>Morganellaceae</taxon>
        <taxon>Xenorhabdus</taxon>
    </lineage>
</organism>
<protein>
    <submittedName>
        <fullName evidence="1">Uncharacterized protein</fullName>
    </submittedName>
</protein>
<accession>A0A1I7FKQ8</accession>
<dbReference type="Proteomes" id="UP000242496">
    <property type="component" value="Unassembled WGS sequence"/>
</dbReference>
<reference evidence="2" key="1">
    <citation type="submission" date="2016-10" db="EMBL/GenBank/DDBJ databases">
        <authorList>
            <person name="Varghese N."/>
            <person name="Submissions S."/>
        </authorList>
    </citation>
    <scope>NUCLEOTIDE SEQUENCE [LARGE SCALE GENOMIC DNA]</scope>
    <source>
        <strain evidence="2">DSM 18168</strain>
    </source>
</reference>
<keyword evidence="2" id="KW-1185">Reference proteome</keyword>
<dbReference type="EMBL" id="FPBJ01000004">
    <property type="protein sequence ID" value="SFU36735.1"/>
    <property type="molecule type" value="Genomic_DNA"/>
</dbReference>
<evidence type="ECO:0000313" key="1">
    <source>
        <dbReference type="EMBL" id="SFU36735.1"/>
    </source>
</evidence>
<name>A0A1I7FKQ8_9GAMM</name>
<gene>
    <name evidence="1" type="ORF">SAMN05421784_10487</name>
</gene>
<sequence>MGNSVVQIPILHQGSIINLPSQNVYRTNIKNKGKAIFGYVDLYMAALPPPLHLSTIPANALLTESNSTSDNSV</sequence>
<dbReference type="STRING" id="351659.SAMN05421784_10487"/>
<proteinExistence type="predicted"/>
<dbReference type="AlphaFoldDB" id="A0A1I7FKQ8"/>
<evidence type="ECO:0000313" key="2">
    <source>
        <dbReference type="Proteomes" id="UP000242496"/>
    </source>
</evidence>